<dbReference type="RefSeq" id="WP_128556215.1">
    <property type="nucleotide sequence ID" value="NZ_QUAK01000075.1"/>
</dbReference>
<dbReference type="OrthoDB" id="4256360at2"/>
<keyword evidence="5" id="KW-1185">Reference proteome</keyword>
<feature type="region of interest" description="Disordered" evidence="1">
    <location>
        <begin position="56"/>
        <end position="128"/>
    </location>
</feature>
<evidence type="ECO:0008006" key="6">
    <source>
        <dbReference type="Google" id="ProtNLM"/>
    </source>
</evidence>
<evidence type="ECO:0000313" key="5">
    <source>
        <dbReference type="Proteomes" id="UP000263094"/>
    </source>
</evidence>
<feature type="transmembrane region" description="Helical" evidence="2">
    <location>
        <begin position="123"/>
        <end position="144"/>
    </location>
</feature>
<protein>
    <recommendedName>
        <fullName evidence="6">LPXTG cell wall anchor domain-containing protein</fullName>
    </recommendedName>
</protein>
<comment type="caution">
    <text evidence="4">The sequence shown here is derived from an EMBL/GenBank/DDBJ whole genome shotgun (WGS) entry which is preliminary data.</text>
</comment>
<keyword evidence="2" id="KW-0472">Membrane</keyword>
<dbReference type="AlphaFoldDB" id="A0A372M746"/>
<evidence type="ECO:0000256" key="3">
    <source>
        <dbReference type="SAM" id="SignalP"/>
    </source>
</evidence>
<sequence length="153" mass="15322">MRSLKIATGTALASTALLFAAPLASAADTECDPATAAAMEAESAYKAALADYQKIVDGGGNPDQSQRDNVDQLKEKANSAASEAQRVCGDQAAEPTSPDSQSPTHKPSGAMHTGTGSTSSDPAGIPALAGAGGLAVAAAAGFALRRRTADHRR</sequence>
<evidence type="ECO:0000313" key="4">
    <source>
        <dbReference type="EMBL" id="RFU86127.1"/>
    </source>
</evidence>
<reference evidence="4 5" key="1">
    <citation type="submission" date="2018-08" db="EMBL/GenBank/DDBJ databases">
        <title>Isolation, diversity and antifungal activity of Actinobacteria from wheat.</title>
        <authorList>
            <person name="Han C."/>
        </authorList>
    </citation>
    <scope>NUCLEOTIDE SEQUENCE [LARGE SCALE GENOMIC DNA]</scope>
    <source>
        <strain evidence="4 5">NEAU-YY421</strain>
    </source>
</reference>
<keyword evidence="2" id="KW-1133">Transmembrane helix</keyword>
<evidence type="ECO:0000256" key="2">
    <source>
        <dbReference type="SAM" id="Phobius"/>
    </source>
</evidence>
<feature type="signal peptide" evidence="3">
    <location>
        <begin position="1"/>
        <end position="26"/>
    </location>
</feature>
<keyword evidence="3" id="KW-0732">Signal</keyword>
<evidence type="ECO:0000256" key="1">
    <source>
        <dbReference type="SAM" id="MobiDB-lite"/>
    </source>
</evidence>
<feature type="compositionally biased region" description="Basic and acidic residues" evidence="1">
    <location>
        <begin position="65"/>
        <end position="77"/>
    </location>
</feature>
<organism evidence="4 5">
    <name type="scientific">Streptomyces triticagri</name>
    <dbReference type="NCBI Taxonomy" id="2293568"/>
    <lineage>
        <taxon>Bacteria</taxon>
        <taxon>Bacillati</taxon>
        <taxon>Actinomycetota</taxon>
        <taxon>Actinomycetes</taxon>
        <taxon>Kitasatosporales</taxon>
        <taxon>Streptomycetaceae</taxon>
        <taxon>Streptomyces</taxon>
    </lineage>
</organism>
<proteinExistence type="predicted"/>
<name>A0A372M746_9ACTN</name>
<feature type="chain" id="PRO_5016761344" description="LPXTG cell wall anchor domain-containing protein" evidence="3">
    <location>
        <begin position="27"/>
        <end position="153"/>
    </location>
</feature>
<keyword evidence="2" id="KW-0812">Transmembrane</keyword>
<dbReference type="Proteomes" id="UP000263094">
    <property type="component" value="Unassembled WGS sequence"/>
</dbReference>
<dbReference type="EMBL" id="QUAK01000075">
    <property type="protein sequence ID" value="RFU86127.1"/>
    <property type="molecule type" value="Genomic_DNA"/>
</dbReference>
<accession>A0A372M746</accession>
<gene>
    <name evidence="4" type="ORF">DY218_13425</name>
</gene>